<feature type="non-terminal residue" evidence="2">
    <location>
        <position position="212"/>
    </location>
</feature>
<gene>
    <name evidence="2" type="ORF">TCIL3000_0_18630</name>
</gene>
<reference evidence="3" key="1">
    <citation type="submission" date="2011-07" db="EMBL/GenBank/DDBJ databases">
        <title>Divergent evolution of antigenic variation in African trypanosomes.</title>
        <authorList>
            <person name="Jackson A.P."/>
            <person name="Berry A."/>
            <person name="Allison H.C."/>
            <person name="Burton P."/>
            <person name="Anderson J."/>
            <person name="Aslett M."/>
            <person name="Brown R."/>
            <person name="Corton N."/>
            <person name="Harris D."/>
            <person name="Hauser H."/>
            <person name="Gamble J."/>
            <person name="Gilderthorp R."/>
            <person name="McQuillan J."/>
            <person name="Quail M.A."/>
            <person name="Sanders M."/>
            <person name="Van Tonder A."/>
            <person name="Ginger M.L."/>
            <person name="Donelson J.E."/>
            <person name="Field M.C."/>
            <person name="Barry J.D."/>
            <person name="Berriman M."/>
            <person name="Hertz-Fowler C."/>
        </authorList>
    </citation>
    <scope>NUCLEOTIDE SEQUENCE [LARGE SCALE GENOMIC DNA]</scope>
    <source>
        <strain evidence="3">IL3000</strain>
    </source>
</reference>
<dbReference type="AlphaFoldDB" id="F9WI49"/>
<feature type="chain" id="PRO_5003390373" evidence="1">
    <location>
        <begin position="25"/>
        <end position="212"/>
    </location>
</feature>
<dbReference type="SUPFAM" id="SSF58087">
    <property type="entry name" value="Variant surface glycoprotein (N-terminal domain)"/>
    <property type="match status" value="1"/>
</dbReference>
<reference evidence="2 3" key="2">
    <citation type="journal article" date="2012" name="Proc. Natl. Acad. Sci. U.S.A.">
        <title>Antigenic diversity is generated by distinct evolutionary mechanisms in African trypanosome species.</title>
        <authorList>
            <person name="Jackson A.P."/>
            <person name="Berry A."/>
            <person name="Aslett M."/>
            <person name="Allison H.C."/>
            <person name="Burton P."/>
            <person name="Vavrova-Anderson J."/>
            <person name="Brown R."/>
            <person name="Browne H."/>
            <person name="Corton N."/>
            <person name="Hauser H."/>
            <person name="Gamble J."/>
            <person name="Gilderthorp R."/>
            <person name="Marcello L."/>
            <person name="McQuillan J."/>
            <person name="Otto T.D."/>
            <person name="Quail M.A."/>
            <person name="Sanders M.J."/>
            <person name="van Tonder A."/>
            <person name="Ginger M.L."/>
            <person name="Field M.C."/>
            <person name="Barry J.D."/>
            <person name="Hertz-Fowler C."/>
            <person name="Berriman M."/>
        </authorList>
    </citation>
    <scope>NUCLEOTIDE SEQUENCE [LARGE SCALE GENOMIC DNA]</scope>
    <source>
        <strain evidence="2 3">IL3000</strain>
    </source>
</reference>
<evidence type="ECO:0000256" key="1">
    <source>
        <dbReference type="SAM" id="SignalP"/>
    </source>
</evidence>
<evidence type="ECO:0000313" key="2">
    <source>
        <dbReference type="EMBL" id="CCD16994.1"/>
    </source>
</evidence>
<dbReference type="Gene3D" id="3.90.150.10">
    <property type="entry name" value="Variant Surface Glycoprotein, subunit A domain 1"/>
    <property type="match status" value="1"/>
</dbReference>
<sequence length="212" mass="23359">MRIKAGSVWWIMAWGLIFCSEVLSASPYRRQGIPIEAGESICSLSKTLKEVVPWTQSQLEALKKTRDAYTSKFLEWLLHFNGSSECVVNEDNLETIRTNLENVNEEINKLPAKAIRAGALAAKSAGRLDEFITVFANAKKTGFIDGVNYCLGGGGEPARRRDLLDCFPDGEKLEMGESNLGKIPESMSNKKELNLAAALKSANHSVVGAYFR</sequence>
<name>F9WI49_TRYCI</name>
<comment type="caution">
    <text evidence="2">The sequence shown here is derived from an EMBL/GenBank/DDBJ whole genome shotgun (WGS) entry which is preliminary data.</text>
</comment>
<evidence type="ECO:0000313" key="3">
    <source>
        <dbReference type="Proteomes" id="UP000000702"/>
    </source>
</evidence>
<proteinExistence type="predicted"/>
<keyword evidence="1" id="KW-0732">Signal</keyword>
<dbReference type="EMBL" id="CAEQ01002528">
    <property type="protein sequence ID" value="CCD16994.1"/>
    <property type="molecule type" value="Genomic_DNA"/>
</dbReference>
<organism evidence="2 3">
    <name type="scientific">Trypanosoma congolense (strain IL3000)</name>
    <dbReference type="NCBI Taxonomy" id="1068625"/>
    <lineage>
        <taxon>Eukaryota</taxon>
        <taxon>Discoba</taxon>
        <taxon>Euglenozoa</taxon>
        <taxon>Kinetoplastea</taxon>
        <taxon>Metakinetoplastina</taxon>
        <taxon>Trypanosomatida</taxon>
        <taxon>Trypanosomatidae</taxon>
        <taxon>Trypanosoma</taxon>
        <taxon>Nannomonas</taxon>
    </lineage>
</organism>
<feature type="signal peptide" evidence="1">
    <location>
        <begin position="1"/>
        <end position="24"/>
    </location>
</feature>
<protein>
    <submittedName>
        <fullName evidence="2">WGS project CAEQ00000000 data, annotated contig 732</fullName>
    </submittedName>
</protein>
<dbReference type="Proteomes" id="UP000000702">
    <property type="component" value="Unassembled WGS sequence"/>
</dbReference>
<accession>F9WI49</accession>
<keyword evidence="3" id="KW-1185">Reference proteome</keyword>